<feature type="active site" description="Nucleophile" evidence="6">
    <location>
        <position position="272"/>
    </location>
</feature>
<name>A0A7T7XL30_9SPIR</name>
<evidence type="ECO:0000256" key="4">
    <source>
        <dbReference type="ARBA" id="ARBA00022723"/>
    </source>
</evidence>
<comment type="similarity">
    <text evidence="6">Belongs to the queuine tRNA-ribosyltransferase family.</text>
</comment>
<feature type="binding site" evidence="6">
    <location>
        <position position="312"/>
    </location>
    <ligand>
        <name>Zn(2+)</name>
        <dbReference type="ChEBI" id="CHEBI:29105"/>
    </ligand>
</feature>
<feature type="binding site" evidence="6">
    <location>
        <position position="310"/>
    </location>
    <ligand>
        <name>Zn(2+)</name>
        <dbReference type="ChEBI" id="CHEBI:29105"/>
    </ligand>
</feature>
<dbReference type="InterPro" id="IPR002616">
    <property type="entry name" value="tRNA_ribo_trans-like"/>
</dbReference>
<dbReference type="SUPFAM" id="SSF51713">
    <property type="entry name" value="tRNA-guanine transglycosylase"/>
    <property type="match status" value="1"/>
</dbReference>
<feature type="binding site" evidence="6">
    <location>
        <position position="195"/>
    </location>
    <ligand>
        <name>substrate</name>
    </ligand>
</feature>
<evidence type="ECO:0000259" key="7">
    <source>
        <dbReference type="Pfam" id="PF01702"/>
    </source>
</evidence>
<dbReference type="GO" id="GO:0008616">
    <property type="term" value="P:tRNA queuosine(34) biosynthetic process"/>
    <property type="evidence" value="ECO:0007669"/>
    <property type="project" value="UniProtKB-UniRule"/>
</dbReference>
<dbReference type="InterPro" id="IPR004803">
    <property type="entry name" value="TGT"/>
</dbReference>
<dbReference type="PANTHER" id="PTHR43530:SF1">
    <property type="entry name" value="QUEUINE TRNA-RIBOSYLTRANSFERASE CATALYTIC SUBUNIT 1"/>
    <property type="match status" value="1"/>
</dbReference>
<dbReference type="GO" id="GO:0046872">
    <property type="term" value="F:metal ion binding"/>
    <property type="evidence" value="ECO:0007669"/>
    <property type="project" value="UniProtKB-KW"/>
</dbReference>
<comment type="catalytic activity">
    <reaction evidence="6">
        <text>7-aminomethyl-7-carbaguanine + guanosine(34) in tRNA = 7-aminomethyl-7-carbaguanosine(34) in tRNA + guanine</text>
        <dbReference type="Rhea" id="RHEA:24104"/>
        <dbReference type="Rhea" id="RHEA-COMP:10341"/>
        <dbReference type="Rhea" id="RHEA-COMP:10342"/>
        <dbReference type="ChEBI" id="CHEBI:16235"/>
        <dbReference type="ChEBI" id="CHEBI:58703"/>
        <dbReference type="ChEBI" id="CHEBI:74269"/>
        <dbReference type="ChEBI" id="CHEBI:82833"/>
        <dbReference type="EC" id="2.4.2.29"/>
    </reaction>
</comment>
<feature type="binding site" evidence="6">
    <location>
        <position position="222"/>
    </location>
    <ligand>
        <name>substrate</name>
    </ligand>
</feature>
<feature type="domain" description="tRNA-guanine(15) transglycosylase-like" evidence="7">
    <location>
        <begin position="16"/>
        <end position="374"/>
    </location>
</feature>
<feature type="region of interest" description="RNA binding" evidence="6">
    <location>
        <begin position="253"/>
        <end position="259"/>
    </location>
</feature>
<dbReference type="EC" id="2.4.2.29" evidence="6"/>
<comment type="pathway">
    <text evidence="6">tRNA modification; tRNA-queuosine biosynthesis.</text>
</comment>
<keyword evidence="6" id="KW-0671">Queuosine biosynthesis</keyword>
<feature type="binding site" evidence="6">
    <location>
        <position position="148"/>
    </location>
    <ligand>
        <name>substrate</name>
    </ligand>
</feature>
<accession>A0A7T7XL30</accession>
<evidence type="ECO:0000256" key="2">
    <source>
        <dbReference type="ARBA" id="ARBA00022679"/>
    </source>
</evidence>
<sequence>MAEKIFSINHSDASCGARTGTLVLPHGTVSTPVFMPVGTNATVKALTREDLAEIGFEIILSNTYHLYLRPGTEVIGAAGSLHRFMNWDRNILTDSGGFQVFSLPQFRKITDAGVRFRSHIDGSYHELTPEKVVEIQTTLNSDIQMQLDVCSDWGIDEKSARKALDTTDLWLGRAKRAWDEAAEKGYRGKLFAIVQGNFYRNLRTRSAETVIEADTPGIAIGGLSVGEPYDVFREYLAFTAALLPREKPRYVMGIGTPEYILDAIEQGIDMFDCVFPTRTGRNGHVFTRRGTFALKKAENRLDFGPIDAECQCKVCRQYSRAYLRHLFKTQEILCSMLASYHNLYFLHDLVLHARNAIEQDGFADFKKSFLSRYKEKEA</sequence>
<keyword evidence="4 6" id="KW-0479">Metal-binding</keyword>
<dbReference type="HAMAP" id="MF_00168">
    <property type="entry name" value="Q_tRNA_Tgt"/>
    <property type="match status" value="1"/>
</dbReference>
<dbReference type="EMBL" id="CP067089">
    <property type="protein sequence ID" value="QQO08182.1"/>
    <property type="molecule type" value="Genomic_DNA"/>
</dbReference>
<dbReference type="Pfam" id="PF01702">
    <property type="entry name" value="TGT"/>
    <property type="match status" value="1"/>
</dbReference>
<feature type="region of interest" description="RNA binding; important for wobble base 34 recognition" evidence="6">
    <location>
        <begin position="277"/>
        <end position="281"/>
    </location>
</feature>
<keyword evidence="3 6" id="KW-0819">tRNA processing</keyword>
<dbReference type="NCBIfam" id="TIGR00449">
    <property type="entry name" value="tgt_general"/>
    <property type="match status" value="1"/>
</dbReference>
<reference evidence="8" key="1">
    <citation type="submission" date="2021-01" db="EMBL/GenBank/DDBJ databases">
        <title>Description of Breznakiella homolactica.</title>
        <authorList>
            <person name="Song Y."/>
            <person name="Brune A."/>
        </authorList>
    </citation>
    <scope>NUCLEOTIDE SEQUENCE</scope>
    <source>
        <strain evidence="8">RmG30</strain>
    </source>
</reference>
<feature type="binding site" evidence="6">
    <location>
        <position position="341"/>
    </location>
    <ligand>
        <name>Zn(2+)</name>
        <dbReference type="ChEBI" id="CHEBI:29105"/>
    </ligand>
</feature>
<comment type="function">
    <text evidence="6">Catalyzes the base-exchange of a guanine (G) residue with the queuine precursor 7-aminomethyl-7-deazaguanine (PreQ1) at position 34 (anticodon wobble position) in tRNAs with GU(N) anticodons (tRNA-Asp, -Asn, -His and -Tyr). Catalysis occurs through a double-displacement mechanism. The nucleophile active site attacks the C1' of nucleotide 34 to detach the guanine base from the RNA, forming a covalent enzyme-RNA intermediate. The proton acceptor active site deprotonates the incoming PreQ1, allowing a nucleophilic attack on the C1' of the ribose to form the product. After dissociation, two additional enzymatic reactions on the tRNA convert PreQ1 to queuine (Q), resulting in the hypermodified nucleoside queuosine (7-(((4,5-cis-dihydroxy-2-cyclopenten-1-yl)amino)methyl)-7-deazaguanosine).</text>
</comment>
<dbReference type="NCBIfam" id="TIGR00430">
    <property type="entry name" value="Q_tRNA_tgt"/>
    <property type="match status" value="1"/>
</dbReference>
<gene>
    <name evidence="6 8" type="primary">tgt</name>
    <name evidence="8" type="ORF">JFL75_14740</name>
</gene>
<proteinExistence type="inferred from homology"/>
<feature type="binding site" evidence="6">
    <location>
        <begin position="94"/>
        <end position="98"/>
    </location>
    <ligand>
        <name>substrate</name>
    </ligand>
</feature>
<dbReference type="Gene3D" id="3.20.20.105">
    <property type="entry name" value="Queuine tRNA-ribosyltransferase-like"/>
    <property type="match status" value="1"/>
</dbReference>
<dbReference type="KEGG" id="bhc:JFL75_14740"/>
<keyword evidence="5 6" id="KW-0862">Zinc</keyword>
<dbReference type="Proteomes" id="UP000595917">
    <property type="component" value="Chromosome"/>
</dbReference>
<evidence type="ECO:0000256" key="6">
    <source>
        <dbReference type="HAMAP-Rule" id="MF_00168"/>
    </source>
</evidence>
<keyword evidence="1 6" id="KW-0328">Glycosyltransferase</keyword>
<dbReference type="InterPro" id="IPR036511">
    <property type="entry name" value="TGT-like_sf"/>
</dbReference>
<dbReference type="UniPathway" id="UPA00392"/>
<feature type="binding site" evidence="6">
    <location>
        <position position="315"/>
    </location>
    <ligand>
        <name>Zn(2+)</name>
        <dbReference type="ChEBI" id="CHEBI:29105"/>
    </ligand>
</feature>
<dbReference type="GO" id="GO:0008479">
    <property type="term" value="F:tRNA-guanosine(34) queuine transglycosylase activity"/>
    <property type="evidence" value="ECO:0007669"/>
    <property type="project" value="UniProtKB-UniRule"/>
</dbReference>
<organism evidence="8 9">
    <name type="scientific">Breznakiella homolactica</name>
    <dbReference type="NCBI Taxonomy" id="2798577"/>
    <lineage>
        <taxon>Bacteria</taxon>
        <taxon>Pseudomonadati</taxon>
        <taxon>Spirochaetota</taxon>
        <taxon>Spirochaetia</taxon>
        <taxon>Spirochaetales</taxon>
        <taxon>Breznakiellaceae</taxon>
        <taxon>Breznakiella</taxon>
    </lineage>
</organism>
<evidence type="ECO:0000313" key="8">
    <source>
        <dbReference type="EMBL" id="QQO08182.1"/>
    </source>
</evidence>
<dbReference type="AlphaFoldDB" id="A0A7T7XL30"/>
<keyword evidence="9" id="KW-1185">Reference proteome</keyword>
<comment type="subunit">
    <text evidence="6">Homodimer. Within each dimer, one monomer is responsible for RNA recognition and catalysis, while the other monomer binds to the replacement base PreQ1.</text>
</comment>
<evidence type="ECO:0000256" key="1">
    <source>
        <dbReference type="ARBA" id="ARBA00022676"/>
    </source>
</evidence>
<dbReference type="PANTHER" id="PTHR43530">
    <property type="entry name" value="QUEUINE TRNA-RIBOSYLTRANSFERASE CATALYTIC SUBUNIT 1"/>
    <property type="match status" value="1"/>
</dbReference>
<dbReference type="RefSeq" id="WP_215625488.1">
    <property type="nucleotide sequence ID" value="NZ_CP067089.2"/>
</dbReference>
<evidence type="ECO:0000313" key="9">
    <source>
        <dbReference type="Proteomes" id="UP000595917"/>
    </source>
</evidence>
<comment type="cofactor">
    <cofactor evidence="6">
        <name>Zn(2+)</name>
        <dbReference type="ChEBI" id="CHEBI:29105"/>
    </cofactor>
    <text evidence="6">Binds 1 zinc ion per subunit.</text>
</comment>
<dbReference type="GO" id="GO:0005829">
    <property type="term" value="C:cytosol"/>
    <property type="evidence" value="ECO:0007669"/>
    <property type="project" value="TreeGrafter"/>
</dbReference>
<evidence type="ECO:0000256" key="3">
    <source>
        <dbReference type="ARBA" id="ARBA00022694"/>
    </source>
</evidence>
<evidence type="ECO:0000256" key="5">
    <source>
        <dbReference type="ARBA" id="ARBA00022833"/>
    </source>
</evidence>
<feature type="active site" description="Proton acceptor" evidence="6">
    <location>
        <position position="94"/>
    </location>
</feature>
<keyword evidence="2 6" id="KW-0808">Transferase</keyword>
<protein>
    <recommendedName>
        <fullName evidence="6">Queuine tRNA-ribosyltransferase</fullName>
        <ecNumber evidence="6">2.4.2.29</ecNumber>
    </recommendedName>
    <alternativeName>
        <fullName evidence="6">Guanine insertion enzyme</fullName>
    </alternativeName>
    <alternativeName>
        <fullName evidence="6">tRNA-guanine transglycosylase</fullName>
    </alternativeName>
</protein>